<feature type="non-terminal residue" evidence="1">
    <location>
        <position position="232"/>
    </location>
</feature>
<reference evidence="1" key="1">
    <citation type="submission" date="2021-06" db="EMBL/GenBank/DDBJ databases">
        <authorList>
            <person name="Kallberg Y."/>
            <person name="Tangrot J."/>
            <person name="Rosling A."/>
        </authorList>
    </citation>
    <scope>NUCLEOTIDE SEQUENCE</scope>
    <source>
        <strain evidence="1">87-6 pot B 2015</strain>
    </source>
</reference>
<proteinExistence type="predicted"/>
<accession>A0A9N9EQT5</accession>
<dbReference type="EMBL" id="CAJVPP010007132">
    <property type="protein sequence ID" value="CAG8684782.1"/>
    <property type="molecule type" value="Genomic_DNA"/>
</dbReference>
<evidence type="ECO:0000313" key="1">
    <source>
        <dbReference type="EMBL" id="CAG8684782.1"/>
    </source>
</evidence>
<organism evidence="1 2">
    <name type="scientific">Funneliformis mosseae</name>
    <name type="common">Endomycorrhizal fungus</name>
    <name type="synonym">Glomus mosseae</name>
    <dbReference type="NCBI Taxonomy" id="27381"/>
    <lineage>
        <taxon>Eukaryota</taxon>
        <taxon>Fungi</taxon>
        <taxon>Fungi incertae sedis</taxon>
        <taxon>Mucoromycota</taxon>
        <taxon>Glomeromycotina</taxon>
        <taxon>Glomeromycetes</taxon>
        <taxon>Glomerales</taxon>
        <taxon>Glomeraceae</taxon>
        <taxon>Funneliformis</taxon>
    </lineage>
</organism>
<evidence type="ECO:0000313" key="2">
    <source>
        <dbReference type="Proteomes" id="UP000789375"/>
    </source>
</evidence>
<comment type="caution">
    <text evidence="1">The sequence shown here is derived from an EMBL/GenBank/DDBJ whole genome shotgun (WGS) entry which is preliminary data.</text>
</comment>
<dbReference type="AlphaFoldDB" id="A0A9N9EQT5"/>
<sequence>MLTSKAFMKVFICLLNIRVFLLFVPTLIIFCDAAPFIEPTNNNNNEEEYIFRDILGSKFEGYNGVFPLINTLIEIELETKFYFMEIAYLQKRVFKYDLGERYVEKHSRLILATVTSFNNKHNHEISIKTVKFSTTYKNFSEEIKEQIEFYIVYGRYNTRTIRNLLQPKYPDHVFFIQDLENAIQRIKQEKGLNLGEIAFLLMKLLKFKLAAQAFMQDKRQKSYEWLLQCYLE</sequence>
<protein>
    <submittedName>
        <fullName evidence="1">3479_t:CDS:1</fullName>
    </submittedName>
</protein>
<name>A0A9N9EQT5_FUNMO</name>
<gene>
    <name evidence="1" type="ORF">FMOSSE_LOCUS13077</name>
</gene>
<keyword evidence="2" id="KW-1185">Reference proteome</keyword>
<dbReference type="Proteomes" id="UP000789375">
    <property type="component" value="Unassembled WGS sequence"/>
</dbReference>